<dbReference type="EMBL" id="GIBP01000703">
    <property type="protein sequence ID" value="NDV29672.1"/>
    <property type="molecule type" value="Transcribed_RNA"/>
</dbReference>
<dbReference type="InterPro" id="IPR002553">
    <property type="entry name" value="Clathrin/coatomer_adapt-like_N"/>
</dbReference>
<sequence length="744" mass="84574">MRDTLIKALNDRNEFLKMETVKKIVGCMTVGMDVSELFQNIIMVSNTQDLILKKMIYLYLGHYSKSNERMALLAVNSIIKDTHDDSPMIRGMAIRWLSSLSTPSLAEHMLNPVKTGLIDVSAYVRRNAALACGKVYRLNNDLIGRDQGIINKLYELIRDRDPLVVINSLCALEEILSNEGGVALNQPIMIHLVTHLTEFNSWGQSKVLRLLSRYQINDEEELFGLMNALDTYFQNSNTAVVLSTINCFLTFTQTRSDVHNHVYIRLKTPLLSSLVGAGPELSYVVLSHLLLITKRLPSLFSAEYKQFFVKWKDPLYLRLLKVKVLLAVANEINSKDIVNELSAYVLEDPPEFSRASIRAIGRLAMSIPSVSELSLEVLLSFLELEQLKHVMATTLVALKDMIRRFPQIAHDVIPRLAHSLDVIEDSNAVTAIITMIGEYGDIISDGPYILEEVINSWDNKDDKVRNQLLVSTLKLFFKRPKEVKPILGKLFKVSTEDALHPDVHDRALFFYRLMSDPNNIEKCKQILTSGMYVDQFVEESDGVEVDALFEEFDSLSVIYGEGSNRFLKGASTAAFEDNQDEEAIRKQEEEDEYYRKQEELRRAQYDESEEQRPATYHAPFSQPAPPQSMQFSPSILLDPQNFERTWKSLTVARKHQSPYQGSTSDVQQIDQFFSSQNIKSVAKGAAGGSLKFFFYCQETQNSVLFLVELVINLSNKQVAANIKTTNEQYAEQFEAALQRLLQQI</sequence>
<dbReference type="GO" id="GO:0016192">
    <property type="term" value="P:vesicle-mediated transport"/>
    <property type="evidence" value="ECO:0007669"/>
    <property type="project" value="InterPro"/>
</dbReference>
<protein>
    <recommendedName>
        <fullName evidence="6">AP complex subunit beta</fullName>
    </recommendedName>
</protein>
<reference evidence="9" key="1">
    <citation type="journal article" date="2020" name="J. Eukaryot. Microbiol.">
        <title>De novo Sequencing, Assembly and Annotation of the Transcriptome for the Free-Living Testate Amoeba Arcella intermedia.</title>
        <authorList>
            <person name="Ribeiro G.M."/>
            <person name="Porfirio-Sousa A.L."/>
            <person name="Maurer-Alcala X.X."/>
            <person name="Katz L.A."/>
            <person name="Lahr D.J.G."/>
        </authorList>
    </citation>
    <scope>NUCLEOTIDE SEQUENCE</scope>
</reference>
<dbReference type="GO" id="GO:0012505">
    <property type="term" value="C:endomembrane system"/>
    <property type="evidence" value="ECO:0007669"/>
    <property type="project" value="UniProtKB-SubCell"/>
</dbReference>
<keyword evidence="4 6" id="KW-0653">Protein transport</keyword>
<dbReference type="AlphaFoldDB" id="A0A6B2KYA5"/>
<evidence type="ECO:0000256" key="3">
    <source>
        <dbReference type="ARBA" id="ARBA00022448"/>
    </source>
</evidence>
<dbReference type="InterPro" id="IPR012295">
    <property type="entry name" value="TBP_dom_sf"/>
</dbReference>
<name>A0A6B2KYA5_9EUKA</name>
<dbReference type="SUPFAM" id="SSF48371">
    <property type="entry name" value="ARM repeat"/>
    <property type="match status" value="1"/>
</dbReference>
<evidence type="ECO:0000259" key="8">
    <source>
        <dbReference type="SMART" id="SM01020"/>
    </source>
</evidence>
<feature type="region of interest" description="Disordered" evidence="7">
    <location>
        <begin position="602"/>
        <end position="632"/>
    </location>
</feature>
<accession>A0A6B2KYA5</accession>
<dbReference type="SUPFAM" id="SSF55711">
    <property type="entry name" value="Subdomain of clathrin and coatomer appendage domain"/>
    <property type="match status" value="1"/>
</dbReference>
<comment type="subcellular location">
    <subcellularLocation>
        <location evidence="1">Endomembrane system</location>
    </subcellularLocation>
</comment>
<dbReference type="InterPro" id="IPR011989">
    <property type="entry name" value="ARM-like"/>
</dbReference>
<dbReference type="GO" id="GO:0030276">
    <property type="term" value="F:clathrin binding"/>
    <property type="evidence" value="ECO:0007669"/>
    <property type="project" value="InterPro"/>
</dbReference>
<dbReference type="InterPro" id="IPR015151">
    <property type="entry name" value="B-adaptin_app_sub_C"/>
</dbReference>
<organism evidence="9">
    <name type="scientific">Arcella intermedia</name>
    <dbReference type="NCBI Taxonomy" id="1963864"/>
    <lineage>
        <taxon>Eukaryota</taxon>
        <taxon>Amoebozoa</taxon>
        <taxon>Tubulinea</taxon>
        <taxon>Elardia</taxon>
        <taxon>Arcellinida</taxon>
        <taxon>Sphaerothecina</taxon>
        <taxon>Arcellidae</taxon>
        <taxon>Arcella</taxon>
    </lineage>
</organism>
<dbReference type="InterPro" id="IPR026739">
    <property type="entry name" value="AP_beta"/>
</dbReference>
<dbReference type="GO" id="GO:0030131">
    <property type="term" value="C:clathrin adaptor complex"/>
    <property type="evidence" value="ECO:0007669"/>
    <property type="project" value="InterPro"/>
</dbReference>
<dbReference type="PIRSF" id="PIRSF002291">
    <property type="entry name" value="AP_complex_beta"/>
    <property type="match status" value="1"/>
</dbReference>
<dbReference type="SMART" id="SM01020">
    <property type="entry name" value="B2-adapt-app_C"/>
    <property type="match status" value="1"/>
</dbReference>
<keyword evidence="3 6" id="KW-0813">Transport</keyword>
<keyword evidence="5 6" id="KW-0472">Membrane</keyword>
<dbReference type="Gene3D" id="3.30.310.10">
    <property type="entry name" value="TATA-Binding Protein"/>
    <property type="match status" value="1"/>
</dbReference>
<evidence type="ECO:0000256" key="6">
    <source>
        <dbReference type="PIRNR" id="PIRNR002291"/>
    </source>
</evidence>
<dbReference type="InterPro" id="IPR016024">
    <property type="entry name" value="ARM-type_fold"/>
</dbReference>
<evidence type="ECO:0000256" key="5">
    <source>
        <dbReference type="ARBA" id="ARBA00023136"/>
    </source>
</evidence>
<dbReference type="InterPro" id="IPR009028">
    <property type="entry name" value="Coatomer/calthrin_app_sub_C"/>
</dbReference>
<dbReference type="Gene3D" id="1.25.10.10">
    <property type="entry name" value="Leucine-rich Repeat Variant"/>
    <property type="match status" value="1"/>
</dbReference>
<comment type="similarity">
    <text evidence="2 6">Belongs to the adaptor complexes large subunit family.</text>
</comment>
<dbReference type="InterPro" id="IPR016342">
    <property type="entry name" value="AP_complex_bsu_1_2_4"/>
</dbReference>
<dbReference type="Pfam" id="PF09066">
    <property type="entry name" value="B2-adapt-app_C"/>
    <property type="match status" value="1"/>
</dbReference>
<dbReference type="PANTHER" id="PTHR11134">
    <property type="entry name" value="ADAPTOR COMPLEX SUBUNIT BETA FAMILY MEMBER"/>
    <property type="match status" value="1"/>
</dbReference>
<feature type="domain" description="Beta-adaptin appendage C-terminal subdomain" evidence="8">
    <location>
        <begin position="631"/>
        <end position="742"/>
    </location>
</feature>
<evidence type="ECO:0000256" key="4">
    <source>
        <dbReference type="ARBA" id="ARBA00022927"/>
    </source>
</evidence>
<evidence type="ECO:0000313" key="9">
    <source>
        <dbReference type="EMBL" id="NDV29672.1"/>
    </source>
</evidence>
<proteinExistence type="inferred from homology"/>
<evidence type="ECO:0000256" key="7">
    <source>
        <dbReference type="SAM" id="MobiDB-lite"/>
    </source>
</evidence>
<dbReference type="GO" id="GO:0006886">
    <property type="term" value="P:intracellular protein transport"/>
    <property type="evidence" value="ECO:0007669"/>
    <property type="project" value="InterPro"/>
</dbReference>
<dbReference type="Pfam" id="PF01602">
    <property type="entry name" value="Adaptin_N"/>
    <property type="match status" value="1"/>
</dbReference>
<evidence type="ECO:0000256" key="1">
    <source>
        <dbReference type="ARBA" id="ARBA00004308"/>
    </source>
</evidence>
<evidence type="ECO:0000256" key="2">
    <source>
        <dbReference type="ARBA" id="ARBA00006613"/>
    </source>
</evidence>